<evidence type="ECO:0000256" key="1">
    <source>
        <dbReference type="ARBA" id="ARBA00022527"/>
    </source>
</evidence>
<dbReference type="GO" id="GO:0005524">
    <property type="term" value="F:ATP binding"/>
    <property type="evidence" value="ECO:0007669"/>
    <property type="project" value="UniProtKB-KW"/>
</dbReference>
<keyword evidence="2" id="KW-0808">Transferase</keyword>
<keyword evidence="10" id="KW-1185">Reference proteome</keyword>
<evidence type="ECO:0000256" key="5">
    <source>
        <dbReference type="ARBA" id="ARBA00022777"/>
    </source>
</evidence>
<dbReference type="EMBL" id="OU503055">
    <property type="protein sequence ID" value="CAI9783883.1"/>
    <property type="molecule type" value="Genomic_DNA"/>
</dbReference>
<gene>
    <name evidence="9" type="ORF">FPE_LOCUS31313</name>
</gene>
<feature type="transmembrane region" description="Helical" evidence="7">
    <location>
        <begin position="134"/>
        <end position="155"/>
    </location>
</feature>
<dbReference type="Gene3D" id="2.90.10.10">
    <property type="entry name" value="Bulb-type lectin domain"/>
    <property type="match status" value="1"/>
</dbReference>
<keyword evidence="3 8" id="KW-0732">Signal</keyword>
<keyword evidence="1" id="KW-0723">Serine/threonine-protein kinase</keyword>
<name>A0AAD2EC45_9LAMI</name>
<dbReference type="SUPFAM" id="SSF51110">
    <property type="entry name" value="alpha-D-mannose-specific plant lectins"/>
    <property type="match status" value="1"/>
</dbReference>
<accession>A0AAD2EC45</accession>
<evidence type="ECO:0000313" key="10">
    <source>
        <dbReference type="Proteomes" id="UP000834106"/>
    </source>
</evidence>
<proteinExistence type="predicted"/>
<dbReference type="SUPFAM" id="SSF56112">
    <property type="entry name" value="Protein kinase-like (PK-like)"/>
    <property type="match status" value="1"/>
</dbReference>
<dbReference type="Gene3D" id="1.10.510.10">
    <property type="entry name" value="Transferase(Phosphotransferase) domain 1"/>
    <property type="match status" value="1"/>
</dbReference>
<dbReference type="AlphaFoldDB" id="A0AAD2EC45"/>
<evidence type="ECO:0000256" key="8">
    <source>
        <dbReference type="SAM" id="SignalP"/>
    </source>
</evidence>
<keyword evidence="7" id="KW-0472">Membrane</keyword>
<organism evidence="9 10">
    <name type="scientific">Fraxinus pennsylvanica</name>
    <dbReference type="NCBI Taxonomy" id="56036"/>
    <lineage>
        <taxon>Eukaryota</taxon>
        <taxon>Viridiplantae</taxon>
        <taxon>Streptophyta</taxon>
        <taxon>Embryophyta</taxon>
        <taxon>Tracheophyta</taxon>
        <taxon>Spermatophyta</taxon>
        <taxon>Magnoliopsida</taxon>
        <taxon>eudicotyledons</taxon>
        <taxon>Gunneridae</taxon>
        <taxon>Pentapetalae</taxon>
        <taxon>asterids</taxon>
        <taxon>lamiids</taxon>
        <taxon>Lamiales</taxon>
        <taxon>Oleaceae</taxon>
        <taxon>Oleeae</taxon>
        <taxon>Fraxinus</taxon>
    </lineage>
</organism>
<dbReference type="PANTHER" id="PTHR27002">
    <property type="entry name" value="RECEPTOR-LIKE SERINE/THREONINE-PROTEIN KINASE SD1-8"/>
    <property type="match status" value="1"/>
</dbReference>
<dbReference type="InterPro" id="IPR011009">
    <property type="entry name" value="Kinase-like_dom_sf"/>
</dbReference>
<keyword evidence="5" id="KW-0418">Kinase</keyword>
<protein>
    <submittedName>
        <fullName evidence="9">Uncharacterized protein</fullName>
    </submittedName>
</protein>
<reference evidence="9" key="1">
    <citation type="submission" date="2023-05" db="EMBL/GenBank/DDBJ databases">
        <authorList>
            <person name="Huff M."/>
        </authorList>
    </citation>
    <scope>NUCLEOTIDE SEQUENCE</scope>
</reference>
<dbReference type="GO" id="GO:0004674">
    <property type="term" value="F:protein serine/threonine kinase activity"/>
    <property type="evidence" value="ECO:0007669"/>
    <property type="project" value="UniProtKB-KW"/>
</dbReference>
<sequence length="343" mass="38176">MAALFWLLIICFVYVSDIGIECSDTLTPYQVFKNGQTLVSANQRFQLGFFNVSSKNDHNHRMWMKPLRGSRIKLVLNSVGDLLLRNDERTVIWVCRVAKPASRPELVLLDSGNLVIKDESIAHAKKKKDATTTASILISAIFWISFWFVVGWRICHFKEAKRQGPAGGEENDQDVALFNINAISAATNNFSPDNKIGLGGFGPVYQSDVYSFGVLAIEIISGQKNWGFHHPDHEHNLLGHAWTLWNEGRALELMDLVLEGSSNETEVSRCIQVGLLCVQHRAEERPTMSEVVSMLQDEREILVEPGEPGFVSVRSFRSTGPVSCASNNDSVNGLTVTTLTGRL</sequence>
<dbReference type="PANTHER" id="PTHR27002:SF181">
    <property type="entry name" value="RECEPTOR-LIKE SERINE_THREONINE-PROTEIN KINASE"/>
    <property type="match status" value="1"/>
</dbReference>
<keyword evidence="6" id="KW-0067">ATP-binding</keyword>
<dbReference type="GO" id="GO:0005886">
    <property type="term" value="C:plasma membrane"/>
    <property type="evidence" value="ECO:0007669"/>
    <property type="project" value="TreeGrafter"/>
</dbReference>
<evidence type="ECO:0000256" key="4">
    <source>
        <dbReference type="ARBA" id="ARBA00022741"/>
    </source>
</evidence>
<evidence type="ECO:0000256" key="6">
    <source>
        <dbReference type="ARBA" id="ARBA00022840"/>
    </source>
</evidence>
<dbReference type="Proteomes" id="UP000834106">
    <property type="component" value="Chromosome 20"/>
</dbReference>
<evidence type="ECO:0000256" key="2">
    <source>
        <dbReference type="ARBA" id="ARBA00022679"/>
    </source>
</evidence>
<keyword evidence="4" id="KW-0547">Nucleotide-binding</keyword>
<feature type="chain" id="PRO_5042040453" evidence="8">
    <location>
        <begin position="19"/>
        <end position="343"/>
    </location>
</feature>
<keyword evidence="7" id="KW-0812">Transmembrane</keyword>
<evidence type="ECO:0000256" key="3">
    <source>
        <dbReference type="ARBA" id="ARBA00022729"/>
    </source>
</evidence>
<keyword evidence="7" id="KW-1133">Transmembrane helix</keyword>
<dbReference type="InterPro" id="IPR036426">
    <property type="entry name" value="Bulb-type_lectin_dom_sf"/>
</dbReference>
<evidence type="ECO:0000256" key="7">
    <source>
        <dbReference type="SAM" id="Phobius"/>
    </source>
</evidence>
<evidence type="ECO:0000313" key="9">
    <source>
        <dbReference type="EMBL" id="CAI9783883.1"/>
    </source>
</evidence>
<feature type="signal peptide" evidence="8">
    <location>
        <begin position="1"/>
        <end position="18"/>
    </location>
</feature>